<evidence type="ECO:0000256" key="3">
    <source>
        <dbReference type="ARBA" id="ARBA00022676"/>
    </source>
</evidence>
<dbReference type="OrthoDB" id="9123883at2"/>
<keyword evidence="6 8" id="KW-1133">Transmembrane helix</keyword>
<dbReference type="RefSeq" id="WP_111296090.1">
    <property type="nucleotide sequence ID" value="NZ_QKZV01000006.1"/>
</dbReference>
<sequence length="515" mass="57045">MKKLLPLFRQLDSIIAAILGFYFVQALTRHGGIGVSPDSIMYTSVARNLTQGNGFLQFDAKPLTMFPVAFPYFLHIIMLISGKDIIPIAPIVTGFLFAATILLAGFILEKAVPKYRIIKIIALLLIITNPALLEVFSMLWSETLFIFLITLFSAFQVLYLKNNTFTLLFISAIIAGIAAITRYAGITVIASGCFITFFAIPQNWKVKWIHTLLFGCISSSFLIINLLSNFLQSGYLTGKRLPADTSLLDNLQLYGSVITGWIGNDAPPLWLALLMGLLLIVASVIFLLLNVFSKNKSPNTIVSITAASFLSIYVLFILVSSTLSNYDDINNRLLSPVVIAFFTLLSIIAAKVLENKSAQFHLNIALFFILSLLALTGNLTSDKTSLQNNQDAGIGGYAEDYWKASEILHFLKTSTFADTSKIPIYSNDNAAIYYFTGKHAKTLPELTHERELDVFVQSPAIYVIWLNSGANPDLIEDKELKTIKNCKPVFTFADGIIYKCTPIQPPILENQDTLK</sequence>
<comment type="caution">
    <text evidence="9">The sequence shown here is derived from an EMBL/GenBank/DDBJ whole genome shotgun (WGS) entry which is preliminary data.</text>
</comment>
<reference evidence="9 10" key="1">
    <citation type="submission" date="2018-06" db="EMBL/GenBank/DDBJ databases">
        <title>Genomic Encyclopedia of Archaeal and Bacterial Type Strains, Phase II (KMG-II): from individual species to whole genera.</title>
        <authorList>
            <person name="Goeker M."/>
        </authorList>
    </citation>
    <scope>NUCLEOTIDE SEQUENCE [LARGE SCALE GENOMIC DNA]</scope>
    <source>
        <strain evidence="9 10">DSM 23241</strain>
    </source>
</reference>
<feature type="transmembrane region" description="Helical" evidence="8">
    <location>
        <begin position="206"/>
        <end position="227"/>
    </location>
</feature>
<dbReference type="GO" id="GO:0016763">
    <property type="term" value="F:pentosyltransferase activity"/>
    <property type="evidence" value="ECO:0007669"/>
    <property type="project" value="TreeGrafter"/>
</dbReference>
<keyword evidence="5 8" id="KW-0812">Transmembrane</keyword>
<feature type="transmembrane region" description="Helical" evidence="8">
    <location>
        <begin position="120"/>
        <end position="138"/>
    </location>
</feature>
<feature type="transmembrane region" description="Helical" evidence="8">
    <location>
        <begin position="360"/>
        <end position="379"/>
    </location>
</feature>
<evidence type="ECO:0000256" key="2">
    <source>
        <dbReference type="ARBA" id="ARBA00022475"/>
    </source>
</evidence>
<accession>A0A2W7RM86</accession>
<keyword evidence="7 8" id="KW-0472">Membrane</keyword>
<feature type="transmembrane region" description="Helical" evidence="8">
    <location>
        <begin position="63"/>
        <end position="82"/>
    </location>
</feature>
<organism evidence="9 10">
    <name type="scientific">Hydrotalea sandarakina</name>
    <dbReference type="NCBI Taxonomy" id="1004304"/>
    <lineage>
        <taxon>Bacteria</taxon>
        <taxon>Pseudomonadati</taxon>
        <taxon>Bacteroidota</taxon>
        <taxon>Chitinophagia</taxon>
        <taxon>Chitinophagales</taxon>
        <taxon>Chitinophagaceae</taxon>
        <taxon>Hydrotalea</taxon>
    </lineage>
</organism>
<dbReference type="PANTHER" id="PTHR33908:SF11">
    <property type="entry name" value="MEMBRANE PROTEIN"/>
    <property type="match status" value="1"/>
</dbReference>
<protein>
    <recommendedName>
        <fullName evidence="11">Dolichyl-phosphate-mannose-protein mannosyltransferase</fullName>
    </recommendedName>
</protein>
<dbReference type="GO" id="GO:0005886">
    <property type="term" value="C:plasma membrane"/>
    <property type="evidence" value="ECO:0007669"/>
    <property type="project" value="UniProtKB-SubCell"/>
</dbReference>
<feature type="transmembrane region" description="Helical" evidence="8">
    <location>
        <begin position="144"/>
        <end position="160"/>
    </location>
</feature>
<evidence type="ECO:0000256" key="5">
    <source>
        <dbReference type="ARBA" id="ARBA00022692"/>
    </source>
</evidence>
<keyword evidence="10" id="KW-1185">Reference proteome</keyword>
<evidence type="ECO:0000256" key="6">
    <source>
        <dbReference type="ARBA" id="ARBA00022989"/>
    </source>
</evidence>
<dbReference type="GO" id="GO:0009103">
    <property type="term" value="P:lipopolysaccharide biosynthetic process"/>
    <property type="evidence" value="ECO:0007669"/>
    <property type="project" value="UniProtKB-ARBA"/>
</dbReference>
<feature type="transmembrane region" description="Helical" evidence="8">
    <location>
        <begin position="88"/>
        <end position="108"/>
    </location>
</feature>
<evidence type="ECO:0000256" key="1">
    <source>
        <dbReference type="ARBA" id="ARBA00004651"/>
    </source>
</evidence>
<keyword evidence="4" id="KW-0808">Transferase</keyword>
<feature type="transmembrane region" description="Helical" evidence="8">
    <location>
        <begin position="333"/>
        <end position="353"/>
    </location>
</feature>
<evidence type="ECO:0000313" key="10">
    <source>
        <dbReference type="Proteomes" id="UP000249720"/>
    </source>
</evidence>
<dbReference type="AlphaFoldDB" id="A0A2W7RM86"/>
<keyword evidence="2" id="KW-1003">Cell membrane</keyword>
<name>A0A2W7RM86_9BACT</name>
<evidence type="ECO:0008006" key="11">
    <source>
        <dbReference type="Google" id="ProtNLM"/>
    </source>
</evidence>
<dbReference type="EMBL" id="QKZV01000006">
    <property type="protein sequence ID" value="PZX61913.1"/>
    <property type="molecule type" value="Genomic_DNA"/>
</dbReference>
<feature type="transmembrane region" description="Helical" evidence="8">
    <location>
        <begin position="269"/>
        <end position="289"/>
    </location>
</feature>
<evidence type="ECO:0000256" key="8">
    <source>
        <dbReference type="SAM" id="Phobius"/>
    </source>
</evidence>
<feature type="transmembrane region" description="Helical" evidence="8">
    <location>
        <begin position="301"/>
        <end position="321"/>
    </location>
</feature>
<evidence type="ECO:0000256" key="7">
    <source>
        <dbReference type="ARBA" id="ARBA00023136"/>
    </source>
</evidence>
<dbReference type="PANTHER" id="PTHR33908">
    <property type="entry name" value="MANNOSYLTRANSFERASE YKCB-RELATED"/>
    <property type="match status" value="1"/>
</dbReference>
<comment type="subcellular location">
    <subcellularLocation>
        <location evidence="1">Cell membrane</location>
        <topology evidence="1">Multi-pass membrane protein</topology>
    </subcellularLocation>
</comment>
<feature type="transmembrane region" description="Helical" evidence="8">
    <location>
        <begin position="167"/>
        <end position="200"/>
    </location>
</feature>
<dbReference type="Proteomes" id="UP000249720">
    <property type="component" value="Unassembled WGS sequence"/>
</dbReference>
<dbReference type="InterPro" id="IPR050297">
    <property type="entry name" value="LipidA_mod_glycosyltrf_83"/>
</dbReference>
<evidence type="ECO:0000313" key="9">
    <source>
        <dbReference type="EMBL" id="PZX61913.1"/>
    </source>
</evidence>
<gene>
    <name evidence="9" type="ORF">LX80_02075</name>
</gene>
<evidence type="ECO:0000256" key="4">
    <source>
        <dbReference type="ARBA" id="ARBA00022679"/>
    </source>
</evidence>
<keyword evidence="3" id="KW-0328">Glycosyltransferase</keyword>
<proteinExistence type="predicted"/>